<evidence type="ECO:0000256" key="1">
    <source>
        <dbReference type="SAM" id="MobiDB-lite"/>
    </source>
</evidence>
<evidence type="ECO:0000313" key="3">
    <source>
        <dbReference type="Proteomes" id="UP001590950"/>
    </source>
</evidence>
<protein>
    <submittedName>
        <fullName evidence="2">Uncharacterized protein</fullName>
    </submittedName>
</protein>
<feature type="compositionally biased region" description="Basic and acidic residues" evidence="1">
    <location>
        <begin position="98"/>
        <end position="129"/>
    </location>
</feature>
<reference evidence="2 3" key="1">
    <citation type="submission" date="2024-09" db="EMBL/GenBank/DDBJ databases">
        <title>Rethinking Asexuality: The Enigmatic Case of Functional Sexual Genes in Lepraria (Stereocaulaceae).</title>
        <authorList>
            <person name="Doellman M."/>
            <person name="Sun Y."/>
            <person name="Barcenas-Pena A."/>
            <person name="Lumbsch H.T."/>
            <person name="Grewe F."/>
        </authorList>
    </citation>
    <scope>NUCLEOTIDE SEQUENCE [LARGE SCALE GENOMIC DNA]</scope>
    <source>
        <strain evidence="2 3">Mercado 3170</strain>
    </source>
</reference>
<evidence type="ECO:0000313" key="2">
    <source>
        <dbReference type="EMBL" id="KAL2045692.1"/>
    </source>
</evidence>
<name>A0ABR4ALW8_9LECA</name>
<keyword evidence="3" id="KW-1185">Reference proteome</keyword>
<sequence>MLSLPQSIATISSPSTASPIARRLRSKVPHLPQAKFTSQSPMPNPTLLWFWVALGCCISSRSKEIPPNNRPFNWDAEGGYIPFRFQGAYRGRWRREDHQARFEESRARERGRGEKKGFEGVEGVEGEKERRKRKKRTKKYVHVHKMSMTEAHEIMERAIGLQAGGKTKSETAVDKLFKGFPGQNVESRSVIGSSKKTCAGTATATFKSGHKVGTEGTLDELERNGKLKSRSVLGLSGLTLVE</sequence>
<gene>
    <name evidence="2" type="ORF">N7G274_002122</name>
</gene>
<feature type="compositionally biased region" description="Basic residues" evidence="1">
    <location>
        <begin position="130"/>
        <end position="140"/>
    </location>
</feature>
<dbReference type="Proteomes" id="UP001590950">
    <property type="component" value="Unassembled WGS sequence"/>
</dbReference>
<organism evidence="2 3">
    <name type="scientific">Stereocaulon virgatum</name>
    <dbReference type="NCBI Taxonomy" id="373712"/>
    <lineage>
        <taxon>Eukaryota</taxon>
        <taxon>Fungi</taxon>
        <taxon>Dikarya</taxon>
        <taxon>Ascomycota</taxon>
        <taxon>Pezizomycotina</taxon>
        <taxon>Lecanoromycetes</taxon>
        <taxon>OSLEUM clade</taxon>
        <taxon>Lecanoromycetidae</taxon>
        <taxon>Lecanorales</taxon>
        <taxon>Lecanorineae</taxon>
        <taxon>Stereocaulaceae</taxon>
        <taxon>Stereocaulon</taxon>
    </lineage>
</organism>
<comment type="caution">
    <text evidence="2">The sequence shown here is derived from an EMBL/GenBank/DDBJ whole genome shotgun (WGS) entry which is preliminary data.</text>
</comment>
<feature type="region of interest" description="Disordered" evidence="1">
    <location>
        <begin position="98"/>
        <end position="140"/>
    </location>
</feature>
<accession>A0ABR4ALW8</accession>
<proteinExistence type="predicted"/>
<dbReference type="EMBL" id="JBEFKJ010000006">
    <property type="protein sequence ID" value="KAL2045692.1"/>
    <property type="molecule type" value="Genomic_DNA"/>
</dbReference>